<dbReference type="GO" id="GO:0016887">
    <property type="term" value="F:ATP hydrolysis activity"/>
    <property type="evidence" value="ECO:0007669"/>
    <property type="project" value="InterPro"/>
</dbReference>
<dbReference type="InterPro" id="IPR049945">
    <property type="entry name" value="AAA_22"/>
</dbReference>
<dbReference type="PANTHER" id="PTHR35894:SF1">
    <property type="entry name" value="PHOSPHORIBULOKINASE _ URIDINE KINASE FAMILY"/>
    <property type="match status" value="1"/>
</dbReference>
<protein>
    <submittedName>
        <fullName evidence="2">Type II secretion system protein</fullName>
    </submittedName>
</protein>
<dbReference type="InterPro" id="IPR052026">
    <property type="entry name" value="ExeA_AAA_ATPase_DNA-bind"/>
</dbReference>
<dbReference type="Gene3D" id="3.40.50.300">
    <property type="entry name" value="P-loop containing nucleotide triphosphate hydrolases"/>
    <property type="match status" value="1"/>
</dbReference>
<dbReference type="Pfam" id="PF13401">
    <property type="entry name" value="AAA_22"/>
    <property type="match status" value="1"/>
</dbReference>
<reference evidence="2" key="1">
    <citation type="journal article" date="2021" name="Proc. Natl. Acad. Sci. U.S.A.">
        <title>A Catalog of Tens of Thousands of Viruses from Human Metagenomes Reveals Hidden Associations with Chronic Diseases.</title>
        <authorList>
            <person name="Tisza M.J."/>
            <person name="Buck C.B."/>
        </authorList>
    </citation>
    <scope>NUCLEOTIDE SEQUENCE</scope>
    <source>
        <strain evidence="2">CtzUB9</strain>
    </source>
</reference>
<evidence type="ECO:0000259" key="1">
    <source>
        <dbReference type="Pfam" id="PF13401"/>
    </source>
</evidence>
<organism evidence="2">
    <name type="scientific">Myoviridae sp. ctzUB9</name>
    <dbReference type="NCBI Taxonomy" id="2825213"/>
    <lineage>
        <taxon>Viruses</taxon>
        <taxon>Duplodnaviria</taxon>
        <taxon>Heunggongvirae</taxon>
        <taxon>Uroviricota</taxon>
        <taxon>Caudoviricetes</taxon>
    </lineage>
</organism>
<sequence length="380" mass="41833">MRASDVLTQIGKSSRQAAAEIGISKTMLLNFLNHGKPPQRRSAAICQQITDYFQHKGVDVSGCLKTAPAQDEPKPEKDNEMLLRKSALSLATRQHFGLTRDPFHDEIRTAQDVYLTPDARYVREAMFQVATQGGFMAVIGESGAGKSTLREDLQDRINRENKPVILIEPYVLAMEDNDQKGKTLKAVHIAEAVLEAVSPNTSPKRSPEARFRQIHNALIESAKAGNKHVLIIEEAHGLPLPTLKHLKRFFELKNGFERLIGIVLIGQTELAQKLSENNPNVREVVQRCEVVTLQPLTDGKLAGYLKHKFDRAGADASQILNDDAIDAIAARLTVTSRASKGLEQHSLLYPLAVNNLVSAAMNEAAQLGFDRVDADVVKGV</sequence>
<dbReference type="EMBL" id="BK015279">
    <property type="protein sequence ID" value="DAD99259.1"/>
    <property type="molecule type" value="Genomic_DNA"/>
</dbReference>
<dbReference type="PANTHER" id="PTHR35894">
    <property type="entry name" value="GENERAL SECRETION PATHWAY PROTEIN A-RELATED"/>
    <property type="match status" value="1"/>
</dbReference>
<dbReference type="SUPFAM" id="SSF52540">
    <property type="entry name" value="P-loop containing nucleoside triphosphate hydrolases"/>
    <property type="match status" value="1"/>
</dbReference>
<dbReference type="InterPro" id="IPR027417">
    <property type="entry name" value="P-loop_NTPase"/>
</dbReference>
<proteinExistence type="predicted"/>
<accession>A0A8S5NZ77</accession>
<name>A0A8S5NZ77_9CAUD</name>
<evidence type="ECO:0000313" key="2">
    <source>
        <dbReference type="EMBL" id="DAD99259.1"/>
    </source>
</evidence>
<feature type="domain" description="ORC1/DEAH AAA+ ATPase" evidence="1">
    <location>
        <begin position="132"/>
        <end position="274"/>
    </location>
</feature>